<proteinExistence type="predicted"/>
<evidence type="ECO:0000313" key="2">
    <source>
        <dbReference type="WBParaSite" id="JU765_v2.g5502.t1"/>
    </source>
</evidence>
<sequence length="344" mass="39253">MKVFLYLAAFLTFVVGGSLGAPHIYTPIFPAKFSELPRKVTDRFDFGRFHSYDEILTYSKTLNETFAEFLNVEVIGQTFENRPMILLKFGDLYNNSKPIIFIDGGIHAREWISPATVLSYIHHIIAKNESFSEIFKIVNIFILPVVNPDGYEYSRTTSRMWRKNRSGPRGPFKKCYGVDLNRNFGFKWAVAGTSTNPCDSEIYHGSKPNSEPETLVLEKVLWKYRKQIKAYLTAHSYGGEILYPWGYAKGVYPKDVEDLIKLGNKMKNAIKKHSGTEYKVMPSAGLYPAAGASDDYAKSLGIKYSYTIEIYSENHFLEKEENIPIRSKEIKVAVDTVVQQIVQE</sequence>
<reference evidence="2" key="1">
    <citation type="submission" date="2022-11" db="UniProtKB">
        <authorList>
            <consortium name="WormBaseParasite"/>
        </authorList>
    </citation>
    <scope>IDENTIFICATION</scope>
</reference>
<organism evidence="1 2">
    <name type="scientific">Panagrolaimus sp. JU765</name>
    <dbReference type="NCBI Taxonomy" id="591449"/>
    <lineage>
        <taxon>Eukaryota</taxon>
        <taxon>Metazoa</taxon>
        <taxon>Ecdysozoa</taxon>
        <taxon>Nematoda</taxon>
        <taxon>Chromadorea</taxon>
        <taxon>Rhabditida</taxon>
        <taxon>Tylenchina</taxon>
        <taxon>Panagrolaimomorpha</taxon>
        <taxon>Panagrolaimoidea</taxon>
        <taxon>Panagrolaimidae</taxon>
        <taxon>Panagrolaimus</taxon>
    </lineage>
</organism>
<dbReference type="Proteomes" id="UP000887576">
    <property type="component" value="Unplaced"/>
</dbReference>
<protein>
    <submittedName>
        <fullName evidence="2">Peptidase M14 carboxypeptidase A domain-containing protein</fullName>
    </submittedName>
</protein>
<name>A0AC34RBP9_9BILA</name>
<evidence type="ECO:0000313" key="1">
    <source>
        <dbReference type="Proteomes" id="UP000887576"/>
    </source>
</evidence>
<dbReference type="WBParaSite" id="JU765_v2.g5502.t1">
    <property type="protein sequence ID" value="JU765_v2.g5502.t1"/>
    <property type="gene ID" value="JU765_v2.g5502"/>
</dbReference>
<accession>A0AC34RBP9</accession>